<reference evidence="6 7" key="1">
    <citation type="journal article" date="2015" name="Proc. Natl. Acad. Sci. U.S.A.">
        <title>Expanded metabolic versatility of ubiquitous nitrite-oxidizing bacteria from the genus Nitrospira.</title>
        <authorList>
            <person name="Koch H."/>
            <person name="Lucker S."/>
            <person name="Albertsen M."/>
            <person name="Kitzinger K."/>
            <person name="Herbold C."/>
            <person name="Spieck E."/>
            <person name="Nielsen P.H."/>
            <person name="Wagner M."/>
            <person name="Daims H."/>
        </authorList>
    </citation>
    <scope>NUCLEOTIDE SEQUENCE [LARGE SCALE GENOMIC DNA]</scope>
    <source>
        <strain evidence="6 7">NSP M-1</strain>
    </source>
</reference>
<dbReference type="PATRIC" id="fig|42253.5.peg.947"/>
<comment type="similarity">
    <text evidence="4">Belongs to the ABC transporter superfamily. Macrolide exporter (TC 3.A.1.122) family.</text>
</comment>
<keyword evidence="1" id="KW-0813">Transport</keyword>
<dbReference type="GO" id="GO:0022857">
    <property type="term" value="F:transmembrane transporter activity"/>
    <property type="evidence" value="ECO:0007669"/>
    <property type="project" value="TreeGrafter"/>
</dbReference>
<dbReference type="GO" id="GO:0098796">
    <property type="term" value="C:membrane protein complex"/>
    <property type="evidence" value="ECO:0007669"/>
    <property type="project" value="UniProtKB-ARBA"/>
</dbReference>
<keyword evidence="7" id="KW-1185">Reference proteome</keyword>
<sequence length="232" mass="25241">MVTLIHLSKIYPRGDATVAALQDVSLDVQRGEFCAFIGPSGCGKSTLLNLIAGLDRPTSGDIVLAGRSTKEWSSVEWTAIRRETIGIVFQAFHLVHGLTAEENVALPLLLRGDDRRVIAARVEEVLEMVGMRGRRRHRPGELSGGEQQRVAIARALVHRPRVLLADEPTGNLDSHQGADIMALIRALAKAGDQTVLLVTHSAHAAGYADYTWRMQDGRLVARTERAAELVAS</sequence>
<dbReference type="Pfam" id="PF00005">
    <property type="entry name" value="ABC_tran"/>
    <property type="match status" value="1"/>
</dbReference>
<dbReference type="CDD" id="cd03255">
    <property type="entry name" value="ABC_MJ0796_LolCDE_FtsE"/>
    <property type="match status" value="1"/>
</dbReference>
<feature type="domain" description="ABC transporter" evidence="5">
    <location>
        <begin position="5"/>
        <end position="230"/>
    </location>
</feature>
<dbReference type="Proteomes" id="UP000069205">
    <property type="component" value="Chromosome"/>
</dbReference>
<dbReference type="GO" id="GO:0005886">
    <property type="term" value="C:plasma membrane"/>
    <property type="evidence" value="ECO:0007669"/>
    <property type="project" value="TreeGrafter"/>
</dbReference>
<accession>A0A0K2G8W3</accession>
<dbReference type="PANTHER" id="PTHR24220">
    <property type="entry name" value="IMPORT ATP-BINDING PROTEIN"/>
    <property type="match status" value="1"/>
</dbReference>
<dbReference type="Gene3D" id="3.40.50.300">
    <property type="entry name" value="P-loop containing nucleotide triphosphate hydrolases"/>
    <property type="match status" value="1"/>
</dbReference>
<dbReference type="InterPro" id="IPR015854">
    <property type="entry name" value="ABC_transpr_LolD-like"/>
</dbReference>
<evidence type="ECO:0000259" key="5">
    <source>
        <dbReference type="PROSITE" id="PS50893"/>
    </source>
</evidence>
<protein>
    <recommendedName>
        <fullName evidence="5">ABC transporter domain-containing protein</fullName>
    </recommendedName>
</protein>
<dbReference type="PROSITE" id="PS50893">
    <property type="entry name" value="ABC_TRANSPORTER_2"/>
    <property type="match status" value="1"/>
</dbReference>
<evidence type="ECO:0000313" key="6">
    <source>
        <dbReference type="EMBL" id="ALA57398.1"/>
    </source>
</evidence>
<dbReference type="AlphaFoldDB" id="A0A0K2G8W3"/>
<dbReference type="PANTHER" id="PTHR24220:SF685">
    <property type="entry name" value="ABC TRANSPORTER RELATED"/>
    <property type="match status" value="1"/>
</dbReference>
<keyword evidence="2" id="KW-0547">Nucleotide-binding</keyword>
<dbReference type="FunFam" id="3.40.50.300:FF:000032">
    <property type="entry name" value="Export ABC transporter ATP-binding protein"/>
    <property type="match status" value="1"/>
</dbReference>
<dbReference type="GO" id="GO:0016887">
    <property type="term" value="F:ATP hydrolysis activity"/>
    <property type="evidence" value="ECO:0007669"/>
    <property type="project" value="InterPro"/>
</dbReference>
<dbReference type="EMBL" id="CP011801">
    <property type="protein sequence ID" value="ALA57398.1"/>
    <property type="molecule type" value="Genomic_DNA"/>
</dbReference>
<dbReference type="SMART" id="SM00382">
    <property type="entry name" value="AAA"/>
    <property type="match status" value="1"/>
</dbReference>
<dbReference type="KEGG" id="nmv:NITMOv2_0966"/>
<name>A0A0K2G8W3_NITMO</name>
<dbReference type="SUPFAM" id="SSF52540">
    <property type="entry name" value="P-loop containing nucleoside triphosphate hydrolases"/>
    <property type="match status" value="1"/>
</dbReference>
<evidence type="ECO:0000256" key="1">
    <source>
        <dbReference type="ARBA" id="ARBA00022448"/>
    </source>
</evidence>
<evidence type="ECO:0000313" key="7">
    <source>
        <dbReference type="Proteomes" id="UP000069205"/>
    </source>
</evidence>
<proteinExistence type="inferred from homology"/>
<dbReference type="STRING" id="42253.NITMOv2_0966"/>
<evidence type="ECO:0000256" key="3">
    <source>
        <dbReference type="ARBA" id="ARBA00022840"/>
    </source>
</evidence>
<dbReference type="OrthoDB" id="66958at2"/>
<dbReference type="PROSITE" id="PS00211">
    <property type="entry name" value="ABC_TRANSPORTER_1"/>
    <property type="match status" value="1"/>
</dbReference>
<dbReference type="GO" id="GO:0005524">
    <property type="term" value="F:ATP binding"/>
    <property type="evidence" value="ECO:0007669"/>
    <property type="project" value="UniProtKB-KW"/>
</dbReference>
<evidence type="ECO:0000256" key="2">
    <source>
        <dbReference type="ARBA" id="ARBA00022741"/>
    </source>
</evidence>
<dbReference type="InterPro" id="IPR003593">
    <property type="entry name" value="AAA+_ATPase"/>
</dbReference>
<evidence type="ECO:0000256" key="4">
    <source>
        <dbReference type="ARBA" id="ARBA00038388"/>
    </source>
</evidence>
<dbReference type="InterPro" id="IPR003439">
    <property type="entry name" value="ABC_transporter-like_ATP-bd"/>
</dbReference>
<dbReference type="RefSeq" id="WP_053378741.1">
    <property type="nucleotide sequence ID" value="NZ_CP011801.1"/>
</dbReference>
<gene>
    <name evidence="6" type="ORF">NITMOv2_0966</name>
</gene>
<dbReference type="InterPro" id="IPR027417">
    <property type="entry name" value="P-loop_NTPase"/>
</dbReference>
<dbReference type="InterPro" id="IPR017871">
    <property type="entry name" value="ABC_transporter-like_CS"/>
</dbReference>
<dbReference type="InterPro" id="IPR017911">
    <property type="entry name" value="MacB-like_ATP-bd"/>
</dbReference>
<organism evidence="6 7">
    <name type="scientific">Nitrospira moscoviensis</name>
    <dbReference type="NCBI Taxonomy" id="42253"/>
    <lineage>
        <taxon>Bacteria</taxon>
        <taxon>Pseudomonadati</taxon>
        <taxon>Nitrospirota</taxon>
        <taxon>Nitrospiria</taxon>
        <taxon>Nitrospirales</taxon>
        <taxon>Nitrospiraceae</taxon>
        <taxon>Nitrospira</taxon>
    </lineage>
</organism>
<keyword evidence="3" id="KW-0067">ATP-binding</keyword>